<dbReference type="Proteomes" id="UP001156215">
    <property type="component" value="Chromosome"/>
</dbReference>
<protein>
    <submittedName>
        <fullName evidence="2">YeeE/YedE family protein</fullName>
    </submittedName>
</protein>
<sequence length="149" mass="15905">MYILTALISGLLFGMGVIFSGMSNPVKILAFLDIVGNWDPSLALVMAGAIPISAIVFLIAKKRKTTLTGIPLQLPDTQNLDYRLVTGSALFGIGWGLAGICPGPAIVLLGYASAKSVVFFIAMLAGMLAFSVATRVFQRFSERLCIFCR</sequence>
<dbReference type="AlphaFoldDB" id="A0A9E9M0T0"/>
<reference evidence="2" key="1">
    <citation type="journal article" date="2022" name="Front. Microbiol.">
        <title>New perspectives on an old grouping: The genomic and phenotypic variability of Oxalobacter formigenes and the implications for calcium oxalate stone prevention.</title>
        <authorList>
            <person name="Chmiel J.A."/>
            <person name="Carr C."/>
            <person name="Stuivenberg G.A."/>
            <person name="Venema R."/>
            <person name="Chanyi R.M."/>
            <person name="Al K.F."/>
            <person name="Giguere D."/>
            <person name="Say H."/>
            <person name="Akouris P.P."/>
            <person name="Dominguez Romero S.A."/>
            <person name="Kwong A."/>
            <person name="Tai V."/>
            <person name="Koval S.F."/>
            <person name="Razvi H."/>
            <person name="Bjazevic J."/>
            <person name="Burton J.P."/>
        </authorList>
    </citation>
    <scope>NUCLEOTIDE SEQUENCE</scope>
    <source>
        <strain evidence="2">WoOx3</strain>
    </source>
</reference>
<name>A0A9E9M0T0_9BURK</name>
<feature type="transmembrane region" description="Helical" evidence="1">
    <location>
        <begin position="89"/>
        <end position="111"/>
    </location>
</feature>
<evidence type="ECO:0000313" key="2">
    <source>
        <dbReference type="EMBL" id="WAW10433.1"/>
    </source>
</evidence>
<dbReference type="RefSeq" id="WP_269309447.1">
    <property type="nucleotide sequence ID" value="NZ_CP098242.1"/>
</dbReference>
<keyword evidence="3" id="KW-1185">Reference proteome</keyword>
<feature type="transmembrane region" description="Helical" evidence="1">
    <location>
        <begin position="117"/>
        <end position="137"/>
    </location>
</feature>
<dbReference type="Pfam" id="PF20398">
    <property type="entry name" value="DUF6691"/>
    <property type="match status" value="1"/>
</dbReference>
<dbReference type="InterPro" id="IPR046513">
    <property type="entry name" value="DUF6691"/>
</dbReference>
<dbReference type="KEGG" id="ovb:NB640_01860"/>
<proteinExistence type="predicted"/>
<evidence type="ECO:0000256" key="1">
    <source>
        <dbReference type="SAM" id="Phobius"/>
    </source>
</evidence>
<evidence type="ECO:0000313" key="3">
    <source>
        <dbReference type="Proteomes" id="UP001156215"/>
    </source>
</evidence>
<feature type="transmembrane region" description="Helical" evidence="1">
    <location>
        <begin position="41"/>
        <end position="60"/>
    </location>
</feature>
<keyword evidence="1" id="KW-1133">Transmembrane helix</keyword>
<gene>
    <name evidence="2" type="ORF">NB640_01860</name>
</gene>
<dbReference type="EMBL" id="CP098242">
    <property type="protein sequence ID" value="WAW10433.1"/>
    <property type="molecule type" value="Genomic_DNA"/>
</dbReference>
<organism evidence="2 3">
    <name type="scientific">Oxalobacter vibrioformis</name>
    <dbReference type="NCBI Taxonomy" id="933080"/>
    <lineage>
        <taxon>Bacteria</taxon>
        <taxon>Pseudomonadati</taxon>
        <taxon>Pseudomonadota</taxon>
        <taxon>Betaproteobacteria</taxon>
        <taxon>Burkholderiales</taxon>
        <taxon>Oxalobacteraceae</taxon>
        <taxon>Oxalobacter</taxon>
    </lineage>
</organism>
<accession>A0A9E9M0T0</accession>
<keyword evidence="1" id="KW-0812">Transmembrane</keyword>
<keyword evidence="1" id="KW-0472">Membrane</keyword>